<evidence type="ECO:0000313" key="11">
    <source>
        <dbReference type="Proteomes" id="UP000269396"/>
    </source>
</evidence>
<feature type="region of interest" description="Disordered" evidence="9">
    <location>
        <begin position="271"/>
        <end position="307"/>
    </location>
</feature>
<evidence type="ECO:0000256" key="4">
    <source>
        <dbReference type="ARBA" id="ARBA00022448"/>
    </source>
</evidence>
<evidence type="ECO:0000313" key="10">
    <source>
        <dbReference type="EMBL" id="VDP58000.1"/>
    </source>
</evidence>
<evidence type="ECO:0000256" key="1">
    <source>
        <dbReference type="ARBA" id="ARBA00004395"/>
    </source>
</evidence>
<dbReference type="EMBL" id="UZAL01031418">
    <property type="protein sequence ID" value="VDP58000.1"/>
    <property type="molecule type" value="Genomic_DNA"/>
</dbReference>
<comment type="subcellular location">
    <subcellularLocation>
        <location evidence="1">Golgi apparatus membrane</location>
        <topology evidence="1">Peripheral membrane protein</topology>
    </subcellularLocation>
</comment>
<feature type="compositionally biased region" description="Basic and acidic residues" evidence="9">
    <location>
        <begin position="271"/>
        <end position="286"/>
    </location>
</feature>
<evidence type="ECO:0000256" key="8">
    <source>
        <dbReference type="ARBA" id="ARBA00031345"/>
    </source>
</evidence>
<evidence type="ECO:0000256" key="3">
    <source>
        <dbReference type="ARBA" id="ARBA00020984"/>
    </source>
</evidence>
<dbReference type="GO" id="GO:0006886">
    <property type="term" value="P:intracellular protein transport"/>
    <property type="evidence" value="ECO:0007669"/>
    <property type="project" value="InterPro"/>
</dbReference>
<dbReference type="Proteomes" id="UP000269396">
    <property type="component" value="Unassembled WGS sequence"/>
</dbReference>
<dbReference type="STRING" id="31246.A0A183PAK7"/>
<reference evidence="10 11" key="1">
    <citation type="submission" date="2018-11" db="EMBL/GenBank/DDBJ databases">
        <authorList>
            <consortium name="Pathogen Informatics"/>
        </authorList>
    </citation>
    <scope>NUCLEOTIDE SEQUENCE [LARGE SCALE GENOMIC DNA]</scope>
    <source>
        <strain>Denwood</strain>
        <strain evidence="11">Zambia</strain>
    </source>
</reference>
<dbReference type="GO" id="GO:0000139">
    <property type="term" value="C:Golgi membrane"/>
    <property type="evidence" value="ECO:0007669"/>
    <property type="project" value="UniProtKB-SubCell"/>
</dbReference>
<evidence type="ECO:0000256" key="2">
    <source>
        <dbReference type="ARBA" id="ARBA00005831"/>
    </source>
</evidence>
<protein>
    <recommendedName>
        <fullName evidence="3">Conserved oligomeric Golgi complex subunit 7</fullName>
    </recommendedName>
    <alternativeName>
        <fullName evidence="8">Component of oligomeric Golgi complex 7</fullName>
    </alternativeName>
</protein>
<evidence type="ECO:0000256" key="6">
    <source>
        <dbReference type="ARBA" id="ARBA00023034"/>
    </source>
</evidence>
<dbReference type="GO" id="GO:0006890">
    <property type="term" value="P:retrograde vesicle-mediated transport, Golgi to endoplasmic reticulum"/>
    <property type="evidence" value="ECO:0007669"/>
    <property type="project" value="TreeGrafter"/>
</dbReference>
<proteinExistence type="inferred from homology"/>
<feature type="compositionally biased region" description="Polar residues" evidence="9">
    <location>
        <begin position="287"/>
        <end position="307"/>
    </location>
</feature>
<dbReference type="PANTHER" id="PTHR21443:SF0">
    <property type="entry name" value="CONSERVED OLIGOMERIC GOLGI COMPLEX SUBUNIT 7"/>
    <property type="match status" value="1"/>
</dbReference>
<comment type="similarity">
    <text evidence="2">Belongs to the COG7 family.</text>
</comment>
<keyword evidence="4" id="KW-0813">Transport</keyword>
<dbReference type="GO" id="GO:0007030">
    <property type="term" value="P:Golgi organization"/>
    <property type="evidence" value="ECO:0007669"/>
    <property type="project" value="TreeGrafter"/>
</dbReference>
<dbReference type="PANTHER" id="PTHR21443">
    <property type="entry name" value="CONSERVED OLIGOMERIC GOLGI COMPLEX COMPONENT 7"/>
    <property type="match status" value="1"/>
</dbReference>
<keyword evidence="5" id="KW-0653">Protein transport</keyword>
<dbReference type="InterPro" id="IPR019335">
    <property type="entry name" value="COG7"/>
</dbReference>
<keyword evidence="6" id="KW-0333">Golgi apparatus</keyword>
<dbReference type="GO" id="GO:0017119">
    <property type="term" value="C:Golgi transport complex"/>
    <property type="evidence" value="ECO:0007669"/>
    <property type="project" value="InterPro"/>
</dbReference>
<gene>
    <name evidence="10" type="ORF">SMTD_LOCUS11393</name>
</gene>
<evidence type="ECO:0000256" key="5">
    <source>
        <dbReference type="ARBA" id="ARBA00022927"/>
    </source>
</evidence>
<keyword evidence="7" id="KW-0472">Membrane</keyword>
<organism evidence="10 11">
    <name type="scientific">Schistosoma mattheei</name>
    <dbReference type="NCBI Taxonomy" id="31246"/>
    <lineage>
        <taxon>Eukaryota</taxon>
        <taxon>Metazoa</taxon>
        <taxon>Spiralia</taxon>
        <taxon>Lophotrochozoa</taxon>
        <taxon>Platyhelminthes</taxon>
        <taxon>Trematoda</taxon>
        <taxon>Digenea</taxon>
        <taxon>Strigeidida</taxon>
        <taxon>Schistosomatoidea</taxon>
        <taxon>Schistosomatidae</taxon>
        <taxon>Schistosoma</taxon>
    </lineage>
</organism>
<name>A0A183PAK7_9TREM</name>
<evidence type="ECO:0000256" key="9">
    <source>
        <dbReference type="SAM" id="MobiDB-lite"/>
    </source>
</evidence>
<dbReference type="AlphaFoldDB" id="A0A183PAK7"/>
<evidence type="ECO:0000256" key="7">
    <source>
        <dbReference type="ARBA" id="ARBA00023136"/>
    </source>
</evidence>
<dbReference type="Pfam" id="PF10191">
    <property type="entry name" value="COG7"/>
    <property type="match status" value="1"/>
</dbReference>
<sequence length="434" mass="48483">MKTDMELNYHQAYGFMWILKFAHLTGELASQSDIFVEYVMSKCSDWLSSVLNSTDNILTKDRTNTNFITDDDDQININEDNNLCMPTISGCVLYQLALKQSIDCQQAIQSLAHSSNLSTSFNSSVDLVNKSKSTIVKSHSNLNGVHRSSSMLCRSTIGVVREIALTPIRYYLKPVPDLNIWFTHPNNGEECLPDLAYLPQDYITKIGQYLFMLPAQLEPYLSSMNDLNLEAQLSDQTIIPSLISTGDGLTHCFQLGDSDVIYSMISHKINDHSKHQQHQPGEEGKEQTSSTQTKATNMSTSSTRKRQLSSNFNQLKQMIMTDDNMNSTEISSVYCWLENLISVNVCDLIVNAILQIGLNKSVVNSSATASMPKTSKALKSKSYLFSMLHDLGVSVPSNLQILRDLINCDADQFPKLCADRPPKIVNAVANFRGF</sequence>
<keyword evidence="11" id="KW-1185">Reference proteome</keyword>
<accession>A0A183PAK7</accession>